<evidence type="ECO:0000313" key="2">
    <source>
        <dbReference type="Proteomes" id="UP001341281"/>
    </source>
</evidence>
<dbReference type="InterPro" id="IPR006740">
    <property type="entry name" value="DUF604"/>
</dbReference>
<proteinExistence type="predicted"/>
<sequence>MDRARAMQHFFRAANADPARILQQTVCYDHKQSLTVSVAWGYSVQVFKGNMLLPDLLAVQKTFVPWKRGRNVTDVYMFDTKHYPRNECKRGALFFLKNISSGGGKTETTYNRQPPRKCSPDLIPLKNLRLIKVTSERLHLVPGKALRRHCCDIVPSSSDTTMDVNIRKCKDDELIAMHS</sequence>
<dbReference type="Pfam" id="PF04646">
    <property type="entry name" value="DUF604"/>
    <property type="match status" value="1"/>
</dbReference>
<dbReference type="PANTHER" id="PTHR10811">
    <property type="entry name" value="FRINGE-RELATED"/>
    <property type="match status" value="1"/>
</dbReference>
<dbReference type="Proteomes" id="UP001341281">
    <property type="component" value="Chromosome 09"/>
</dbReference>
<reference evidence="1 2" key="1">
    <citation type="submission" date="2024-02" db="EMBL/GenBank/DDBJ databases">
        <title>High-quality chromosome-scale genome assembly of Pensacola bahiagrass (Paspalum notatum Flugge var. saurae).</title>
        <authorList>
            <person name="Vega J.M."/>
            <person name="Podio M."/>
            <person name="Orjuela J."/>
            <person name="Siena L.A."/>
            <person name="Pessino S.C."/>
            <person name="Combes M.C."/>
            <person name="Mariac C."/>
            <person name="Albertini E."/>
            <person name="Pupilli F."/>
            <person name="Ortiz J.P.A."/>
            <person name="Leblanc O."/>
        </authorList>
    </citation>
    <scope>NUCLEOTIDE SEQUENCE [LARGE SCALE GENOMIC DNA]</scope>
    <source>
        <strain evidence="1">R1</strain>
        <tissue evidence="1">Leaf</tissue>
    </source>
</reference>
<accession>A0AAQ3XER8</accession>
<organism evidence="1 2">
    <name type="scientific">Paspalum notatum var. saurae</name>
    <dbReference type="NCBI Taxonomy" id="547442"/>
    <lineage>
        <taxon>Eukaryota</taxon>
        <taxon>Viridiplantae</taxon>
        <taxon>Streptophyta</taxon>
        <taxon>Embryophyta</taxon>
        <taxon>Tracheophyta</taxon>
        <taxon>Spermatophyta</taxon>
        <taxon>Magnoliopsida</taxon>
        <taxon>Liliopsida</taxon>
        <taxon>Poales</taxon>
        <taxon>Poaceae</taxon>
        <taxon>PACMAD clade</taxon>
        <taxon>Panicoideae</taxon>
        <taxon>Andropogonodae</taxon>
        <taxon>Paspaleae</taxon>
        <taxon>Paspalinae</taxon>
        <taxon>Paspalum</taxon>
    </lineage>
</organism>
<dbReference type="EMBL" id="CP144753">
    <property type="protein sequence ID" value="WVZ95171.1"/>
    <property type="molecule type" value="Genomic_DNA"/>
</dbReference>
<gene>
    <name evidence="1" type="ORF">U9M48_040968</name>
</gene>
<protein>
    <submittedName>
        <fullName evidence="1">Uncharacterized protein</fullName>
    </submittedName>
</protein>
<keyword evidence="2" id="KW-1185">Reference proteome</keyword>
<name>A0AAQ3XER8_PASNO</name>
<evidence type="ECO:0000313" key="1">
    <source>
        <dbReference type="EMBL" id="WVZ95171.1"/>
    </source>
</evidence>
<dbReference type="AlphaFoldDB" id="A0AAQ3XER8"/>